<organism evidence="10 11">
    <name type="scientific">Diatrype stigma</name>
    <dbReference type="NCBI Taxonomy" id="117547"/>
    <lineage>
        <taxon>Eukaryota</taxon>
        <taxon>Fungi</taxon>
        <taxon>Dikarya</taxon>
        <taxon>Ascomycota</taxon>
        <taxon>Pezizomycotina</taxon>
        <taxon>Sordariomycetes</taxon>
        <taxon>Xylariomycetidae</taxon>
        <taxon>Xylariales</taxon>
        <taxon>Diatrypaceae</taxon>
        <taxon>Diatrype</taxon>
    </lineage>
</organism>
<keyword evidence="11" id="KW-1185">Reference proteome</keyword>
<keyword evidence="3 7" id="KW-0805">Transcription regulation</keyword>
<gene>
    <name evidence="7" type="primary">MED9</name>
    <name evidence="10" type="ORF">SLS62_002658</name>
</gene>
<feature type="compositionally biased region" description="Pro residues" evidence="9">
    <location>
        <begin position="78"/>
        <end position="90"/>
    </location>
</feature>
<evidence type="ECO:0000313" key="10">
    <source>
        <dbReference type="EMBL" id="KAK7755430.1"/>
    </source>
</evidence>
<protein>
    <recommendedName>
        <fullName evidence="7">Mediator of RNA polymerase II transcription subunit 9</fullName>
    </recommendedName>
    <alternativeName>
        <fullName evidence="7">Mediator complex subunit 9</fullName>
    </alternativeName>
</protein>
<comment type="similarity">
    <text evidence="2 7">Belongs to the Mediator complex subunit 9 family.</text>
</comment>
<evidence type="ECO:0000256" key="2">
    <source>
        <dbReference type="ARBA" id="ARBA00008089"/>
    </source>
</evidence>
<dbReference type="InterPro" id="IPR011425">
    <property type="entry name" value="Med9"/>
</dbReference>
<feature type="coiled-coil region" evidence="8">
    <location>
        <begin position="140"/>
        <end position="174"/>
    </location>
</feature>
<dbReference type="GO" id="GO:0016592">
    <property type="term" value="C:mediator complex"/>
    <property type="evidence" value="ECO:0007669"/>
    <property type="project" value="InterPro"/>
</dbReference>
<sequence>MTSANPRSNSTLAMPPGLNPSSLDTITEVAHLLSQLRTPQTTTTTTSSTAGPGTGASSNLPGATPSASATATATAPTPSQPPSQQHPPPHSQQTQTQTPGGGTGDPQKDVAEELTLKEIPAAADALKHRFQRARAQIATLPDLGRAIADQRAEMAALEARLAKQREVLARLRDVGVRFAAETSLGRDGRDRERDQDQEGDSRML</sequence>
<keyword evidence="8" id="KW-0175">Coiled coil</keyword>
<feature type="compositionally biased region" description="Low complexity" evidence="9">
    <location>
        <begin position="38"/>
        <end position="77"/>
    </location>
</feature>
<feature type="compositionally biased region" description="Basic and acidic residues" evidence="9">
    <location>
        <begin position="184"/>
        <end position="204"/>
    </location>
</feature>
<comment type="function">
    <text evidence="7">Component of the Mediator complex, a coactivator involved in the regulated transcription of nearly all RNA polymerase II-dependent genes. Mediator functions as a bridge to convey information from gene-specific regulatory proteins to the basal RNA polymerase II transcription machinery. Mediator is recruited to promoters by direct interactions with regulatory proteins and serves as a scaffold for the assembly of a functional preinitiation complex with RNA polymerase II and the general transcription factors.</text>
</comment>
<dbReference type="EMBL" id="JAKJXP020000013">
    <property type="protein sequence ID" value="KAK7755430.1"/>
    <property type="molecule type" value="Genomic_DNA"/>
</dbReference>
<name>A0AAN9UUA6_9PEZI</name>
<evidence type="ECO:0000313" key="11">
    <source>
        <dbReference type="Proteomes" id="UP001320420"/>
    </source>
</evidence>
<evidence type="ECO:0000256" key="4">
    <source>
        <dbReference type="ARBA" id="ARBA00023159"/>
    </source>
</evidence>
<feature type="region of interest" description="Disordered" evidence="9">
    <location>
        <begin position="181"/>
        <end position="204"/>
    </location>
</feature>
<evidence type="ECO:0000256" key="1">
    <source>
        <dbReference type="ARBA" id="ARBA00004123"/>
    </source>
</evidence>
<feature type="region of interest" description="Disordered" evidence="9">
    <location>
        <begin position="1"/>
        <end position="112"/>
    </location>
</feature>
<dbReference type="AlphaFoldDB" id="A0AAN9UUA6"/>
<evidence type="ECO:0000256" key="7">
    <source>
        <dbReference type="RuleBase" id="RU364145"/>
    </source>
</evidence>
<accession>A0AAN9UUA6</accession>
<dbReference type="Pfam" id="PF07544">
    <property type="entry name" value="Med9"/>
    <property type="match status" value="1"/>
</dbReference>
<comment type="caution">
    <text evidence="10">The sequence shown here is derived from an EMBL/GenBank/DDBJ whole genome shotgun (WGS) entry which is preliminary data.</text>
</comment>
<dbReference type="GO" id="GO:0006357">
    <property type="term" value="P:regulation of transcription by RNA polymerase II"/>
    <property type="evidence" value="ECO:0007669"/>
    <property type="project" value="InterPro"/>
</dbReference>
<comment type="subunit">
    <text evidence="7">Component of the Mediator complex.</text>
</comment>
<evidence type="ECO:0000256" key="6">
    <source>
        <dbReference type="ARBA" id="ARBA00023242"/>
    </source>
</evidence>
<evidence type="ECO:0000256" key="5">
    <source>
        <dbReference type="ARBA" id="ARBA00023163"/>
    </source>
</evidence>
<keyword evidence="5 7" id="KW-0804">Transcription</keyword>
<evidence type="ECO:0000256" key="9">
    <source>
        <dbReference type="SAM" id="MobiDB-lite"/>
    </source>
</evidence>
<comment type="subcellular location">
    <subcellularLocation>
        <location evidence="1 7">Nucleus</location>
    </subcellularLocation>
</comment>
<keyword evidence="4 7" id="KW-0010">Activator</keyword>
<dbReference type="GO" id="GO:0003712">
    <property type="term" value="F:transcription coregulator activity"/>
    <property type="evidence" value="ECO:0007669"/>
    <property type="project" value="InterPro"/>
</dbReference>
<keyword evidence="6 7" id="KW-0539">Nucleus</keyword>
<evidence type="ECO:0000256" key="3">
    <source>
        <dbReference type="ARBA" id="ARBA00023015"/>
    </source>
</evidence>
<dbReference type="Proteomes" id="UP001320420">
    <property type="component" value="Unassembled WGS sequence"/>
</dbReference>
<evidence type="ECO:0000256" key="8">
    <source>
        <dbReference type="SAM" id="Coils"/>
    </source>
</evidence>
<reference evidence="10 11" key="1">
    <citation type="submission" date="2024-02" db="EMBL/GenBank/DDBJ databases">
        <title>De novo assembly and annotation of 12 fungi associated with fruit tree decline syndrome in Ontario, Canada.</title>
        <authorList>
            <person name="Sulman M."/>
            <person name="Ellouze W."/>
            <person name="Ilyukhin E."/>
        </authorList>
    </citation>
    <scope>NUCLEOTIDE SEQUENCE [LARGE SCALE GENOMIC DNA]</scope>
    <source>
        <strain evidence="10 11">M11/M66-122</strain>
    </source>
</reference>
<proteinExistence type="inferred from homology"/>
<feature type="compositionally biased region" description="Polar residues" evidence="9">
    <location>
        <begin position="1"/>
        <end position="12"/>
    </location>
</feature>